<keyword evidence="5" id="KW-1185">Reference proteome</keyword>
<name>A0ABX5XSC3_9BACT</name>
<dbReference type="InterPro" id="IPR012495">
    <property type="entry name" value="TadE-like_dom"/>
</dbReference>
<evidence type="ECO:0000313" key="4">
    <source>
        <dbReference type="EMBL" id="QDV83521.1"/>
    </source>
</evidence>
<evidence type="ECO:0000256" key="1">
    <source>
        <dbReference type="SAM" id="MobiDB-lite"/>
    </source>
</evidence>
<reference evidence="4 5" key="1">
    <citation type="submission" date="2019-02" db="EMBL/GenBank/DDBJ databases">
        <title>Deep-cultivation of Planctomycetes and their phenomic and genomic characterization uncovers novel biology.</title>
        <authorList>
            <person name="Wiegand S."/>
            <person name="Jogler M."/>
            <person name="Boedeker C."/>
            <person name="Pinto D."/>
            <person name="Vollmers J."/>
            <person name="Rivas-Marin E."/>
            <person name="Kohn T."/>
            <person name="Peeters S.H."/>
            <person name="Heuer A."/>
            <person name="Rast P."/>
            <person name="Oberbeckmann S."/>
            <person name="Bunk B."/>
            <person name="Jeske O."/>
            <person name="Meyerdierks A."/>
            <person name="Storesund J.E."/>
            <person name="Kallscheuer N."/>
            <person name="Luecker S."/>
            <person name="Lage O.M."/>
            <person name="Pohl T."/>
            <person name="Merkel B.J."/>
            <person name="Hornburger P."/>
            <person name="Mueller R.-W."/>
            <person name="Bruemmer F."/>
            <person name="Labrenz M."/>
            <person name="Spormann A.M."/>
            <person name="Op den Camp H."/>
            <person name="Overmann J."/>
            <person name="Amann R."/>
            <person name="Jetten M.S.M."/>
            <person name="Mascher T."/>
            <person name="Medema M.H."/>
            <person name="Devos D.P."/>
            <person name="Kaster A.-K."/>
            <person name="Ovreas L."/>
            <person name="Rohde M."/>
            <person name="Galperin M.Y."/>
            <person name="Jogler C."/>
        </authorList>
    </citation>
    <scope>NUCLEOTIDE SEQUENCE [LARGE SCALE GENOMIC DNA]</scope>
    <source>
        <strain evidence="4 5">TBK1r</strain>
    </source>
</reference>
<keyword evidence="2" id="KW-1133">Transmembrane helix</keyword>
<evidence type="ECO:0000256" key="2">
    <source>
        <dbReference type="SAM" id="Phobius"/>
    </source>
</evidence>
<proteinExistence type="predicted"/>
<feature type="region of interest" description="Disordered" evidence="1">
    <location>
        <begin position="1"/>
        <end position="24"/>
    </location>
</feature>
<sequence length="150" mass="16586">MKRKHHPTPVIPVNHPNRRRKSRRGAATVEFALIVPVMLTFTFGLIEMGRISMIKEAVVQASREGARVGIRPTASIEDVQTRVNEELAIMNLTSANVVITPSFLEEAEPGDDITVRITIPISEVSYVPGFFAFDGLDIVAETVMRRESTG</sequence>
<keyword evidence="2" id="KW-0812">Transmembrane</keyword>
<evidence type="ECO:0000313" key="5">
    <source>
        <dbReference type="Proteomes" id="UP000318081"/>
    </source>
</evidence>
<feature type="transmembrane region" description="Helical" evidence="2">
    <location>
        <begin position="27"/>
        <end position="46"/>
    </location>
</feature>
<dbReference type="Pfam" id="PF07811">
    <property type="entry name" value="TadE"/>
    <property type="match status" value="1"/>
</dbReference>
<gene>
    <name evidence="4" type="ORF">TBK1r_24630</name>
</gene>
<evidence type="ECO:0000259" key="3">
    <source>
        <dbReference type="Pfam" id="PF07811"/>
    </source>
</evidence>
<keyword evidence="2" id="KW-0472">Membrane</keyword>
<protein>
    <submittedName>
        <fullName evidence="4">TadE-like protein</fullName>
    </submittedName>
</protein>
<dbReference type="Proteomes" id="UP000318081">
    <property type="component" value="Chromosome"/>
</dbReference>
<organism evidence="4 5">
    <name type="scientific">Stieleria magnilauensis</name>
    <dbReference type="NCBI Taxonomy" id="2527963"/>
    <lineage>
        <taxon>Bacteria</taxon>
        <taxon>Pseudomonadati</taxon>
        <taxon>Planctomycetota</taxon>
        <taxon>Planctomycetia</taxon>
        <taxon>Pirellulales</taxon>
        <taxon>Pirellulaceae</taxon>
        <taxon>Stieleria</taxon>
    </lineage>
</organism>
<accession>A0ABX5XSC3</accession>
<feature type="domain" description="TadE-like" evidence="3">
    <location>
        <begin position="25"/>
        <end position="67"/>
    </location>
</feature>
<dbReference type="EMBL" id="CP036432">
    <property type="protein sequence ID" value="QDV83521.1"/>
    <property type="molecule type" value="Genomic_DNA"/>
</dbReference>